<evidence type="ECO:0000313" key="2">
    <source>
        <dbReference type="Proteomes" id="UP000027195"/>
    </source>
</evidence>
<sequence length="77" mass="8668">MFSCICYPRKLYAWLASRYLSQRRGATTSTKCLSFDVSASWPPTKAGELASESPCIMTCTMRVKRLARPSARCSFAY</sequence>
<dbReference type="HOGENOM" id="CLU_2637749_0_0_1"/>
<organism evidence="1 2">
    <name type="scientific">Botryobasidium botryosum (strain FD-172 SS1)</name>
    <dbReference type="NCBI Taxonomy" id="930990"/>
    <lineage>
        <taxon>Eukaryota</taxon>
        <taxon>Fungi</taxon>
        <taxon>Dikarya</taxon>
        <taxon>Basidiomycota</taxon>
        <taxon>Agaricomycotina</taxon>
        <taxon>Agaricomycetes</taxon>
        <taxon>Cantharellales</taxon>
        <taxon>Botryobasidiaceae</taxon>
        <taxon>Botryobasidium</taxon>
    </lineage>
</organism>
<protein>
    <submittedName>
        <fullName evidence="1">Uncharacterized protein</fullName>
    </submittedName>
</protein>
<dbReference type="Proteomes" id="UP000027195">
    <property type="component" value="Unassembled WGS sequence"/>
</dbReference>
<dbReference type="AlphaFoldDB" id="A0A067MQV8"/>
<proteinExistence type="predicted"/>
<dbReference type="EMBL" id="KL198040">
    <property type="protein sequence ID" value="KDQ13966.1"/>
    <property type="molecule type" value="Genomic_DNA"/>
</dbReference>
<gene>
    <name evidence="1" type="ORF">BOTBODRAFT_356228</name>
</gene>
<keyword evidence="2" id="KW-1185">Reference proteome</keyword>
<dbReference type="InParanoid" id="A0A067MQV8"/>
<reference evidence="2" key="1">
    <citation type="journal article" date="2014" name="Proc. Natl. Acad. Sci. U.S.A.">
        <title>Extensive sampling of basidiomycete genomes demonstrates inadequacy of the white-rot/brown-rot paradigm for wood decay fungi.</title>
        <authorList>
            <person name="Riley R."/>
            <person name="Salamov A.A."/>
            <person name="Brown D.W."/>
            <person name="Nagy L.G."/>
            <person name="Floudas D."/>
            <person name="Held B.W."/>
            <person name="Levasseur A."/>
            <person name="Lombard V."/>
            <person name="Morin E."/>
            <person name="Otillar R."/>
            <person name="Lindquist E.A."/>
            <person name="Sun H."/>
            <person name="LaButti K.M."/>
            <person name="Schmutz J."/>
            <person name="Jabbour D."/>
            <person name="Luo H."/>
            <person name="Baker S.E."/>
            <person name="Pisabarro A.G."/>
            <person name="Walton J.D."/>
            <person name="Blanchette R.A."/>
            <person name="Henrissat B."/>
            <person name="Martin F."/>
            <person name="Cullen D."/>
            <person name="Hibbett D.S."/>
            <person name="Grigoriev I.V."/>
        </authorList>
    </citation>
    <scope>NUCLEOTIDE SEQUENCE [LARGE SCALE GENOMIC DNA]</scope>
    <source>
        <strain evidence="2">FD-172 SS1</strain>
    </source>
</reference>
<name>A0A067MQV8_BOTB1</name>
<accession>A0A067MQV8</accession>
<evidence type="ECO:0000313" key="1">
    <source>
        <dbReference type="EMBL" id="KDQ13966.1"/>
    </source>
</evidence>